<reference evidence="3 4" key="1">
    <citation type="submission" date="2014-04" db="EMBL/GenBank/DDBJ databases">
        <title>Genome assembly of Hyalangium minutum DSM 14724.</title>
        <authorList>
            <person name="Sharma G."/>
            <person name="Subramanian S."/>
        </authorList>
    </citation>
    <scope>NUCLEOTIDE SEQUENCE [LARGE SCALE GENOMIC DNA]</scope>
    <source>
        <strain evidence="3 4">DSM 14724</strain>
    </source>
</reference>
<keyword evidence="4" id="KW-1185">Reference proteome</keyword>
<dbReference type="Proteomes" id="UP000028725">
    <property type="component" value="Unassembled WGS sequence"/>
</dbReference>
<sequence length="473" mass="51789">MPRLLSLALLLTLSTFLLGSDCGEHEAVSLEELRRDVAPPFDYSLYCDPSGTLVGDRSAVLLVHRSEHLERVYADAQAGDARARTVFAQLESAVRLRGAGLANEALGFTCATAPACALQWHFQEELIPSRQAGGTRLRELLAASFERQAKLKGVSNAVLNAALNVLVAGTVLKPGAGGAAEAKAATAEARASSQEAGQLSREATLGRQLMPSHEARTAVDETAAAFEARFAEAEAIERGPRYSVRVEELERYRPAYSQPPSGVPADHPRWSRYVTYWERRYDELTGKRPLPPGESEAKLPLTWRGYDALLGRFQRAREFQHGVTQAMQQEARAAGRGQFLPQEMKRPLVVDNLGLARGEGAPITYADQFVVDEATLGPGKRPQVHTYSTKQHDFSGKRPADASKQFLSDAQEAMTKYGGTVEVRRRGHPLFGQKVVVSRVHIVYDGEKLAGEIREALFEQAQASGVELHFHVP</sequence>
<accession>A0A085W768</accession>
<feature type="region of interest" description="Disordered" evidence="1">
    <location>
        <begin position="381"/>
        <end position="400"/>
    </location>
</feature>
<feature type="signal peptide" evidence="2">
    <location>
        <begin position="1"/>
        <end position="19"/>
    </location>
</feature>
<evidence type="ECO:0000256" key="1">
    <source>
        <dbReference type="SAM" id="MobiDB-lite"/>
    </source>
</evidence>
<evidence type="ECO:0000313" key="4">
    <source>
        <dbReference type="Proteomes" id="UP000028725"/>
    </source>
</evidence>
<evidence type="ECO:0000256" key="2">
    <source>
        <dbReference type="SAM" id="SignalP"/>
    </source>
</evidence>
<keyword evidence="2" id="KW-0732">Signal</keyword>
<proteinExistence type="predicted"/>
<feature type="compositionally biased region" description="Basic and acidic residues" evidence="1">
    <location>
        <begin position="390"/>
        <end position="400"/>
    </location>
</feature>
<name>A0A085W768_9BACT</name>
<comment type="caution">
    <text evidence="3">The sequence shown here is derived from an EMBL/GenBank/DDBJ whole genome shotgun (WGS) entry which is preliminary data.</text>
</comment>
<dbReference type="OrthoDB" id="5514417at2"/>
<dbReference type="AlphaFoldDB" id="A0A085W768"/>
<protein>
    <recommendedName>
        <fullName evidence="5">Lipoprotein</fullName>
    </recommendedName>
</protein>
<dbReference type="EMBL" id="JMCB01000017">
    <property type="protein sequence ID" value="KFE63531.1"/>
    <property type="molecule type" value="Genomic_DNA"/>
</dbReference>
<evidence type="ECO:0000313" key="3">
    <source>
        <dbReference type="EMBL" id="KFE63531.1"/>
    </source>
</evidence>
<dbReference type="STRING" id="394096.DB31_2649"/>
<feature type="chain" id="PRO_5001799615" description="Lipoprotein" evidence="2">
    <location>
        <begin position="20"/>
        <end position="473"/>
    </location>
</feature>
<gene>
    <name evidence="3" type="ORF">DB31_2649</name>
</gene>
<evidence type="ECO:0008006" key="5">
    <source>
        <dbReference type="Google" id="ProtNLM"/>
    </source>
</evidence>
<dbReference type="RefSeq" id="WP_044195870.1">
    <property type="nucleotide sequence ID" value="NZ_JMCB01000017.1"/>
</dbReference>
<organism evidence="3 4">
    <name type="scientific">Hyalangium minutum</name>
    <dbReference type="NCBI Taxonomy" id="394096"/>
    <lineage>
        <taxon>Bacteria</taxon>
        <taxon>Pseudomonadati</taxon>
        <taxon>Myxococcota</taxon>
        <taxon>Myxococcia</taxon>
        <taxon>Myxococcales</taxon>
        <taxon>Cystobacterineae</taxon>
        <taxon>Archangiaceae</taxon>
        <taxon>Hyalangium</taxon>
    </lineage>
</organism>